<dbReference type="PANTHER" id="PTHR22916:SF67">
    <property type="entry name" value="COLANIC ACID BIOSYNTHESIS GLYCOSYL TRANSFERASE WCAE-RELATED"/>
    <property type="match status" value="1"/>
</dbReference>
<keyword evidence="2" id="KW-0808">Transferase</keyword>
<dbReference type="GO" id="GO:0016740">
    <property type="term" value="F:transferase activity"/>
    <property type="evidence" value="ECO:0007669"/>
    <property type="project" value="UniProtKB-KW"/>
</dbReference>
<dbReference type="EMBL" id="NOJY02000013">
    <property type="protein sequence ID" value="RDY27443.1"/>
    <property type="molecule type" value="Genomic_DNA"/>
</dbReference>
<organism evidence="2 3">
    <name type="scientific">Romboutsia weinsteinii</name>
    <dbReference type="NCBI Taxonomy" id="2020949"/>
    <lineage>
        <taxon>Bacteria</taxon>
        <taxon>Bacillati</taxon>
        <taxon>Bacillota</taxon>
        <taxon>Clostridia</taxon>
        <taxon>Peptostreptococcales</taxon>
        <taxon>Peptostreptococcaceae</taxon>
        <taxon>Romboutsia</taxon>
    </lineage>
</organism>
<gene>
    <name evidence="2" type="ORF">CHL78_009520</name>
</gene>
<proteinExistence type="predicted"/>
<dbReference type="Gene3D" id="3.90.550.10">
    <property type="entry name" value="Spore Coat Polysaccharide Biosynthesis Protein SpsA, Chain A"/>
    <property type="match status" value="1"/>
</dbReference>
<dbReference type="Proteomes" id="UP000215694">
    <property type="component" value="Unassembled WGS sequence"/>
</dbReference>
<dbReference type="Pfam" id="PF00535">
    <property type="entry name" value="Glycos_transf_2"/>
    <property type="match status" value="1"/>
</dbReference>
<accession>A0A371J400</accession>
<reference evidence="2 3" key="1">
    <citation type="journal article" date="2017" name="Genome Announc.">
        <title>Draft Genome Sequence of Romboutsia weinsteinii sp. nov. Strain CCRI-19649(T) Isolated from Surface Water.</title>
        <authorList>
            <person name="Maheux A.F."/>
            <person name="Boudreau D.K."/>
            <person name="Berube E."/>
            <person name="Boissinot M."/>
            <person name="Cantin P."/>
            <person name="Raymond F."/>
            <person name="Corbeil J."/>
            <person name="Omar R.F."/>
            <person name="Bergeron M.G."/>
        </authorList>
    </citation>
    <scope>NUCLEOTIDE SEQUENCE [LARGE SCALE GENOMIC DNA]</scope>
    <source>
        <strain evidence="2 3">CCRI-19649</strain>
    </source>
</reference>
<feature type="domain" description="Glycosyltransferase 2-like" evidence="1">
    <location>
        <begin position="6"/>
        <end position="147"/>
    </location>
</feature>
<comment type="caution">
    <text evidence="2">The sequence shown here is derived from an EMBL/GenBank/DDBJ whole genome shotgun (WGS) entry which is preliminary data.</text>
</comment>
<evidence type="ECO:0000259" key="1">
    <source>
        <dbReference type="Pfam" id="PF00535"/>
    </source>
</evidence>
<dbReference type="CDD" id="cd06433">
    <property type="entry name" value="GT_2_WfgS_like"/>
    <property type="match status" value="1"/>
</dbReference>
<protein>
    <submittedName>
        <fullName evidence="2">Glycosyltransferase</fullName>
    </submittedName>
</protein>
<evidence type="ECO:0000313" key="2">
    <source>
        <dbReference type="EMBL" id="RDY27443.1"/>
    </source>
</evidence>
<evidence type="ECO:0000313" key="3">
    <source>
        <dbReference type="Proteomes" id="UP000215694"/>
    </source>
</evidence>
<dbReference type="OrthoDB" id="9785185at2"/>
<name>A0A371J400_9FIRM</name>
<sequence length="282" mass="32988">MGVKFSIITVCFNSKQTIEETLDSVIKQTYNNYEHIIIDGKSKDGTLDIINRYMSESKKVILLSEEDTGIYNAMNKGIDLASGDLVVFLNSDDTFEPDALELINKYYNDKIDLIYGNVSWQEKFKGKIYEKELNLAPNMSQSNKKNNTHIMSKYHLEKIQNAHNATFVKTAIIKQNLFDEQLKICSDYKFFLNMYIQKRKVLHIPYRITNMKMGGISTTQLELGLEEHVKCEIDMLKYSYIDINKRKLEIKKTELIKRITKSLLPPKMYVRFRYLNKGWSLK</sequence>
<dbReference type="InterPro" id="IPR029044">
    <property type="entry name" value="Nucleotide-diphossugar_trans"/>
</dbReference>
<dbReference type="SUPFAM" id="SSF53448">
    <property type="entry name" value="Nucleotide-diphospho-sugar transferases"/>
    <property type="match status" value="1"/>
</dbReference>
<dbReference type="AlphaFoldDB" id="A0A371J400"/>
<dbReference type="RefSeq" id="WP_094369247.1">
    <property type="nucleotide sequence ID" value="NZ_NOJY02000013.1"/>
</dbReference>
<dbReference type="InterPro" id="IPR001173">
    <property type="entry name" value="Glyco_trans_2-like"/>
</dbReference>
<dbReference type="PANTHER" id="PTHR22916">
    <property type="entry name" value="GLYCOSYLTRANSFERASE"/>
    <property type="match status" value="1"/>
</dbReference>
<keyword evidence="3" id="KW-1185">Reference proteome</keyword>